<evidence type="ECO:0000313" key="2">
    <source>
        <dbReference type="Proteomes" id="UP000032142"/>
    </source>
</evidence>
<keyword evidence="1" id="KW-0131">Cell cycle</keyword>
<dbReference type="AlphaFoldDB" id="A0A0B0MUP1"/>
<keyword evidence="1" id="KW-0132">Cell division</keyword>
<sequence>MPCPKHGLTLALVSIPRPCPTWSYTGSQSTLMPCPTWSYIGSHNQRRCHVQHGLTLALISNADAMSNMVLDWLS</sequence>
<evidence type="ECO:0000313" key="1">
    <source>
        <dbReference type="EMBL" id="KHG05783.1"/>
    </source>
</evidence>
<name>A0A0B0MUP1_GOSAR</name>
<dbReference type="EMBL" id="JRRC01437171">
    <property type="protein sequence ID" value="KHG05783.1"/>
    <property type="molecule type" value="Genomic_DNA"/>
</dbReference>
<proteinExistence type="predicted"/>
<reference evidence="2" key="1">
    <citation type="submission" date="2014-09" db="EMBL/GenBank/DDBJ databases">
        <authorList>
            <person name="Mudge J."/>
            <person name="Ramaraj T."/>
            <person name="Lindquist I.E."/>
            <person name="Bharti A.K."/>
            <person name="Sundararajan A."/>
            <person name="Cameron C.T."/>
            <person name="Woodward J.E."/>
            <person name="May G.D."/>
            <person name="Brubaker C."/>
            <person name="Broadhvest J."/>
            <person name="Wilkins T.A."/>
        </authorList>
    </citation>
    <scope>NUCLEOTIDE SEQUENCE</scope>
    <source>
        <strain evidence="2">cv. AKA8401</strain>
    </source>
</reference>
<dbReference type="GO" id="GO:0051301">
    <property type="term" value="P:cell division"/>
    <property type="evidence" value="ECO:0007669"/>
    <property type="project" value="UniProtKB-KW"/>
</dbReference>
<gene>
    <name evidence="1" type="ORF">F383_31156</name>
</gene>
<comment type="caution">
    <text evidence="1">The sequence shown here is derived from an EMBL/GenBank/DDBJ whole genome shotgun (WGS) entry which is preliminary data.</text>
</comment>
<dbReference type="Proteomes" id="UP000032142">
    <property type="component" value="Unassembled WGS sequence"/>
</dbReference>
<organism evidence="1 2">
    <name type="scientific">Gossypium arboreum</name>
    <name type="common">Tree cotton</name>
    <name type="synonym">Gossypium nanking</name>
    <dbReference type="NCBI Taxonomy" id="29729"/>
    <lineage>
        <taxon>Eukaryota</taxon>
        <taxon>Viridiplantae</taxon>
        <taxon>Streptophyta</taxon>
        <taxon>Embryophyta</taxon>
        <taxon>Tracheophyta</taxon>
        <taxon>Spermatophyta</taxon>
        <taxon>Magnoliopsida</taxon>
        <taxon>eudicotyledons</taxon>
        <taxon>Gunneridae</taxon>
        <taxon>Pentapetalae</taxon>
        <taxon>rosids</taxon>
        <taxon>malvids</taxon>
        <taxon>Malvales</taxon>
        <taxon>Malvaceae</taxon>
        <taxon>Malvoideae</taxon>
        <taxon>Gossypium</taxon>
    </lineage>
</organism>
<keyword evidence="2" id="KW-1185">Reference proteome</keyword>
<protein>
    <submittedName>
        <fullName evidence="1">Cell division cycle protein</fullName>
    </submittedName>
</protein>
<accession>A0A0B0MUP1</accession>